<accession>A0A494X5Z7</accession>
<proteinExistence type="inferred from homology"/>
<comment type="similarity">
    <text evidence="1">Belongs to the tannase family.</text>
</comment>
<dbReference type="SUPFAM" id="SSF53474">
    <property type="entry name" value="alpha/beta-Hydrolases"/>
    <property type="match status" value="1"/>
</dbReference>
<reference evidence="9 10" key="1">
    <citation type="submission" date="2018-10" db="EMBL/GenBank/DDBJ databases">
        <title>Robbsia sp. DHC34, isolated from soil.</title>
        <authorList>
            <person name="Gao Z.-H."/>
            <person name="Qiu L.-H."/>
        </authorList>
    </citation>
    <scope>NUCLEOTIDE SEQUENCE [LARGE SCALE GENOMIC DNA]</scope>
    <source>
        <strain evidence="9 10">DHC34</strain>
    </source>
</reference>
<evidence type="ECO:0000256" key="3">
    <source>
        <dbReference type="ARBA" id="ARBA00022723"/>
    </source>
</evidence>
<dbReference type="PANTHER" id="PTHR33938:SF15">
    <property type="entry name" value="FERULOYL ESTERASE B-RELATED"/>
    <property type="match status" value="1"/>
</dbReference>
<dbReference type="Pfam" id="PF07519">
    <property type="entry name" value="Tannase"/>
    <property type="match status" value="1"/>
</dbReference>
<keyword evidence="4 8" id="KW-0732">Signal</keyword>
<dbReference type="Gene3D" id="3.40.50.1820">
    <property type="entry name" value="alpha/beta hydrolase"/>
    <property type="match status" value="2"/>
</dbReference>
<protein>
    <submittedName>
        <fullName evidence="9">Tannase/feruloyl esterase family alpha/beta hydrolase</fullName>
    </submittedName>
</protein>
<dbReference type="GO" id="GO:0046872">
    <property type="term" value="F:metal ion binding"/>
    <property type="evidence" value="ECO:0007669"/>
    <property type="project" value="UniProtKB-KW"/>
</dbReference>
<gene>
    <name evidence="9" type="ORF">D7S86_24630</name>
</gene>
<evidence type="ECO:0000256" key="4">
    <source>
        <dbReference type="ARBA" id="ARBA00022729"/>
    </source>
</evidence>
<keyword evidence="6" id="KW-0106">Calcium</keyword>
<keyword evidence="10" id="KW-1185">Reference proteome</keyword>
<feature type="chain" id="PRO_5019765300" evidence="8">
    <location>
        <begin position="27"/>
        <end position="552"/>
    </location>
</feature>
<evidence type="ECO:0000313" key="9">
    <source>
        <dbReference type="EMBL" id="RKP46117.1"/>
    </source>
</evidence>
<sequence>MTLATMMAASVWIAGCASHAPSAANASSAPAVSTALSASAAACSGLAGKAIPASAIGLPTTGATVSSATLVGANDAGNANGEFCKVTGAIHPVDPSAPHIQFELNLPTTWNGKALQRGGGGYNGTVVTALDQVPFGPMSGPTPLAQGYATFGSDSGHQSPSNVDGKFALNEEALDNFGGSQIKKTHDVAVYLIDARYGSAPKRMYFAGNSQGGHEAFLAIQRWPADYDGAIATHPVYDFTILQLDGNALSKKVYAHQGAGWLNPNKVALLQREVLAACDGLDGVEDGVISNVAACRKTFKIAALRCEGGKDTGDTCLSDAQIAAVKAIDSRVTFGFPLANGVRSFARWPILEGGDWSSIFTFGKRAEPSSPPTPMTDFGLYVLSDPAVRYFITRDTNIDSLTFDPNQWKARTQHISKVIDANDVDLSAFASHGGKLLLMHGSVDTAVSPYNTIDYYERLVARVGKRKADAFMRFYIVPGFGHGTGTYIASWDSLGALDQWVEHGVAPKDLVVADAGANAHGRTRPLCEYPSWPKYTGSGDVNVASNFKCATH</sequence>
<evidence type="ECO:0000256" key="7">
    <source>
        <dbReference type="ARBA" id="ARBA00023157"/>
    </source>
</evidence>
<keyword evidence="3" id="KW-0479">Metal-binding</keyword>
<keyword evidence="2" id="KW-0719">Serine esterase</keyword>
<evidence type="ECO:0000256" key="5">
    <source>
        <dbReference type="ARBA" id="ARBA00022801"/>
    </source>
</evidence>
<evidence type="ECO:0000256" key="1">
    <source>
        <dbReference type="ARBA" id="ARBA00006249"/>
    </source>
</evidence>
<dbReference type="GO" id="GO:0052689">
    <property type="term" value="F:carboxylic ester hydrolase activity"/>
    <property type="evidence" value="ECO:0007669"/>
    <property type="project" value="UniProtKB-KW"/>
</dbReference>
<name>A0A494X5Z7_9BURK</name>
<keyword evidence="5 9" id="KW-0378">Hydrolase</keyword>
<evidence type="ECO:0000313" key="10">
    <source>
        <dbReference type="Proteomes" id="UP000270342"/>
    </source>
</evidence>
<dbReference type="InterPro" id="IPR011118">
    <property type="entry name" value="Tannase/feruloyl_esterase"/>
</dbReference>
<evidence type="ECO:0000256" key="6">
    <source>
        <dbReference type="ARBA" id="ARBA00022837"/>
    </source>
</evidence>
<keyword evidence="7" id="KW-1015">Disulfide bond</keyword>
<evidence type="ECO:0000256" key="8">
    <source>
        <dbReference type="SAM" id="SignalP"/>
    </source>
</evidence>
<comment type="caution">
    <text evidence="9">The sequence shown here is derived from an EMBL/GenBank/DDBJ whole genome shotgun (WGS) entry which is preliminary data.</text>
</comment>
<dbReference type="InterPro" id="IPR029058">
    <property type="entry name" value="AB_hydrolase_fold"/>
</dbReference>
<dbReference type="EMBL" id="RBZU01000015">
    <property type="protein sequence ID" value="RKP46117.1"/>
    <property type="molecule type" value="Genomic_DNA"/>
</dbReference>
<evidence type="ECO:0000256" key="2">
    <source>
        <dbReference type="ARBA" id="ARBA00022487"/>
    </source>
</evidence>
<feature type="signal peptide" evidence="8">
    <location>
        <begin position="1"/>
        <end position="26"/>
    </location>
</feature>
<dbReference type="Proteomes" id="UP000270342">
    <property type="component" value="Unassembled WGS sequence"/>
</dbReference>
<dbReference type="PANTHER" id="PTHR33938">
    <property type="entry name" value="FERULOYL ESTERASE B-RELATED"/>
    <property type="match status" value="1"/>
</dbReference>
<dbReference type="AlphaFoldDB" id="A0A494X5Z7"/>
<dbReference type="OrthoDB" id="7062032at2"/>
<organism evidence="9 10">
    <name type="scientific">Pararobbsia silviterrae</name>
    <dbReference type="NCBI Taxonomy" id="1792498"/>
    <lineage>
        <taxon>Bacteria</taxon>
        <taxon>Pseudomonadati</taxon>
        <taxon>Pseudomonadota</taxon>
        <taxon>Betaproteobacteria</taxon>
        <taxon>Burkholderiales</taxon>
        <taxon>Burkholderiaceae</taxon>
        <taxon>Pararobbsia</taxon>
    </lineage>
</organism>